<organism evidence="1 2">
    <name type="scientific">Eimeria mitis</name>
    <dbReference type="NCBI Taxonomy" id="44415"/>
    <lineage>
        <taxon>Eukaryota</taxon>
        <taxon>Sar</taxon>
        <taxon>Alveolata</taxon>
        <taxon>Apicomplexa</taxon>
        <taxon>Conoidasida</taxon>
        <taxon>Coccidia</taxon>
        <taxon>Eucoccidiorida</taxon>
        <taxon>Eimeriorina</taxon>
        <taxon>Eimeriidae</taxon>
        <taxon>Eimeria</taxon>
    </lineage>
</organism>
<gene>
    <name evidence="1" type="ORF">EMH_0035860</name>
</gene>
<sequence>MGAPGGPHAWASVAAAIEEFLSSRPRPVRVGDQYKVQVYIQEGKAAAAAAAAAAGAAGAAADGGGGGVRGVSWGGMKGAPRGPMGPMGGPQGPHEGLRIEEIEIKIMRIEGEKNDDIEFGLVAEETEKIISEEPIDREAFDSASEITYDDVGGLKKEVQLLREYVELPLRFPDVFKKVSRV</sequence>
<accession>U6JWK6</accession>
<keyword evidence="2" id="KW-1185">Reference proteome</keyword>
<dbReference type="VEuPathDB" id="ToxoDB:EMH_0035860"/>
<dbReference type="OrthoDB" id="370103at2759"/>
<protein>
    <submittedName>
        <fullName evidence="1">Transitional endoplasmic reticulum ATPase, related</fullName>
    </submittedName>
</protein>
<proteinExistence type="predicted"/>
<reference evidence="1" key="2">
    <citation type="submission" date="2013-10" db="EMBL/GenBank/DDBJ databases">
        <authorList>
            <person name="Aslett M."/>
        </authorList>
    </citation>
    <scope>NUCLEOTIDE SEQUENCE [LARGE SCALE GENOMIC DNA]</scope>
    <source>
        <strain evidence="1">Houghton</strain>
    </source>
</reference>
<evidence type="ECO:0000313" key="1">
    <source>
        <dbReference type="EMBL" id="CDJ27893.1"/>
    </source>
</evidence>
<dbReference type="EMBL" id="HG680425">
    <property type="protein sequence ID" value="CDJ27893.1"/>
    <property type="molecule type" value="Genomic_DNA"/>
</dbReference>
<reference evidence="1" key="1">
    <citation type="submission" date="2013-10" db="EMBL/GenBank/DDBJ databases">
        <title>Genomic analysis of the causative agents of coccidiosis in chickens.</title>
        <authorList>
            <person name="Reid A.J."/>
            <person name="Blake D."/>
            <person name="Billington K."/>
            <person name="Browne H."/>
            <person name="Dunn M."/>
            <person name="Hung S."/>
            <person name="Kawahara F."/>
            <person name="Miranda-Saavedra D."/>
            <person name="Mourier T."/>
            <person name="Nagra H."/>
            <person name="Otto T.D."/>
            <person name="Rawlings N."/>
            <person name="Sanchez A."/>
            <person name="Sanders M."/>
            <person name="Subramaniam C."/>
            <person name="Tay Y."/>
            <person name="Dear P."/>
            <person name="Doerig C."/>
            <person name="Gruber A."/>
            <person name="Parkinson J."/>
            <person name="Shirley M."/>
            <person name="Wan K.L."/>
            <person name="Berriman M."/>
            <person name="Tomley F."/>
            <person name="Pain A."/>
        </authorList>
    </citation>
    <scope>NUCLEOTIDE SEQUENCE [LARGE SCALE GENOMIC DNA]</scope>
    <source>
        <strain evidence="1">Houghton</strain>
    </source>
</reference>
<evidence type="ECO:0000313" key="2">
    <source>
        <dbReference type="Proteomes" id="UP000030744"/>
    </source>
</evidence>
<dbReference type="Proteomes" id="UP000030744">
    <property type="component" value="Unassembled WGS sequence"/>
</dbReference>
<dbReference type="AlphaFoldDB" id="U6JWK6"/>
<dbReference type="RefSeq" id="XP_013350470.1">
    <property type="nucleotide sequence ID" value="XM_013495016.1"/>
</dbReference>
<dbReference type="GeneID" id="25378376"/>
<dbReference type="Gene3D" id="3.10.330.10">
    <property type="match status" value="1"/>
</dbReference>
<name>U6JWK6_9EIME</name>